<dbReference type="SMART" id="SM00060">
    <property type="entry name" value="FN3"/>
    <property type="match status" value="3"/>
</dbReference>
<dbReference type="GO" id="GO:2000408">
    <property type="term" value="P:negative regulation of T cell extravasation"/>
    <property type="evidence" value="ECO:0007669"/>
    <property type="project" value="Ensembl"/>
</dbReference>
<dbReference type="RefSeq" id="XP_013006367.1">
    <property type="nucleotide sequence ID" value="XM_013150913.3"/>
</dbReference>
<dbReference type="GO" id="GO:0002827">
    <property type="term" value="P:positive regulation of T-helper 1 type immune response"/>
    <property type="evidence" value="ECO:0007669"/>
    <property type="project" value="Ensembl"/>
</dbReference>
<dbReference type="GO" id="GO:2000317">
    <property type="term" value="P:negative regulation of T-helper 17 type immune response"/>
    <property type="evidence" value="ECO:0007669"/>
    <property type="project" value="Ensembl"/>
</dbReference>
<dbReference type="GO" id="GO:0032720">
    <property type="term" value="P:negative regulation of tumor necrosis factor production"/>
    <property type="evidence" value="ECO:0007669"/>
    <property type="project" value="Ensembl"/>
</dbReference>
<feature type="domain" description="Fibronectin type-III" evidence="12">
    <location>
        <begin position="138"/>
        <end position="238"/>
    </location>
</feature>
<proteinExistence type="inferred from homology"/>
<dbReference type="CTD" id="9466"/>
<evidence type="ECO:0000256" key="7">
    <source>
        <dbReference type="ARBA" id="ARBA00023136"/>
    </source>
</evidence>
<evidence type="ECO:0000256" key="8">
    <source>
        <dbReference type="ARBA" id="ARBA00023170"/>
    </source>
</evidence>
<dbReference type="GO" id="GO:0032700">
    <property type="term" value="P:negative regulation of interleukin-17 production"/>
    <property type="evidence" value="ECO:0007669"/>
    <property type="project" value="Ensembl"/>
</dbReference>
<keyword evidence="4 11" id="KW-0732">Signal</keyword>
<evidence type="ECO:0000256" key="2">
    <source>
        <dbReference type="ARBA" id="ARBA00008921"/>
    </source>
</evidence>
<reference evidence="13" key="2">
    <citation type="submission" date="2025-08" db="UniProtKB">
        <authorList>
            <consortium name="Ensembl"/>
        </authorList>
    </citation>
    <scope>IDENTIFICATION</scope>
    <source>
        <strain evidence="13">2N</strain>
    </source>
</reference>
<dbReference type="OrthoDB" id="5989951at2759"/>
<protein>
    <submittedName>
        <fullName evidence="13">Interleukin 27 receptor subunit alpha</fullName>
    </submittedName>
</protein>
<dbReference type="Proteomes" id="UP000005447">
    <property type="component" value="Unassembled WGS sequence"/>
</dbReference>
<evidence type="ECO:0000259" key="12">
    <source>
        <dbReference type="PROSITE" id="PS50853"/>
    </source>
</evidence>
<comment type="subcellular location">
    <subcellularLocation>
        <location evidence="1">Membrane</location>
        <topology evidence="1">Single-pass type I membrane protein</topology>
    </subcellularLocation>
</comment>
<dbReference type="GO" id="GO:0043524">
    <property type="term" value="P:negative regulation of neuron apoptotic process"/>
    <property type="evidence" value="ECO:0007669"/>
    <property type="project" value="Ensembl"/>
</dbReference>
<dbReference type="STRING" id="10141.ENSCPOP00000012214"/>
<dbReference type="Gene3D" id="2.60.40.10">
    <property type="entry name" value="Immunoglobulins"/>
    <property type="match status" value="2"/>
</dbReference>
<dbReference type="GO" id="GO:0032715">
    <property type="term" value="P:negative regulation of interleukin-6 production"/>
    <property type="evidence" value="ECO:0007669"/>
    <property type="project" value="Ensembl"/>
</dbReference>
<dbReference type="Bgee" id="ENSCPOG00000013567">
    <property type="expression patterns" value="Expressed in thyroid gland and 9 other cell types or tissues"/>
</dbReference>
<evidence type="ECO:0000256" key="10">
    <source>
        <dbReference type="SAM" id="MobiDB-lite"/>
    </source>
</evidence>
<evidence type="ECO:0000256" key="11">
    <source>
        <dbReference type="SAM" id="SignalP"/>
    </source>
</evidence>
<dbReference type="GO" id="GO:0005886">
    <property type="term" value="C:plasma membrane"/>
    <property type="evidence" value="ECO:0007669"/>
    <property type="project" value="UniProtKB-ARBA"/>
</dbReference>
<dbReference type="SUPFAM" id="SSF49265">
    <property type="entry name" value="Fibronectin type III"/>
    <property type="match status" value="3"/>
</dbReference>
<name>H0VP12_CAVPO</name>
<dbReference type="GO" id="GO:0032729">
    <property type="term" value="P:positive regulation of type II interferon production"/>
    <property type="evidence" value="ECO:0007669"/>
    <property type="project" value="Ensembl"/>
</dbReference>
<dbReference type="HOGENOM" id="CLU_029896_0_0_1"/>
<feature type="domain" description="Fibronectin type-III" evidence="12">
    <location>
        <begin position="327"/>
        <end position="422"/>
    </location>
</feature>
<feature type="compositionally biased region" description="Pro residues" evidence="10">
    <location>
        <begin position="601"/>
        <end position="611"/>
    </location>
</feature>
<comment type="similarity">
    <text evidence="2">Belongs to the type I cytokine receptor family. Type 2 subfamily.</text>
</comment>
<keyword evidence="7" id="KW-0472">Membrane</keyword>
<dbReference type="PROSITE" id="PS50853">
    <property type="entry name" value="FN3"/>
    <property type="match status" value="2"/>
</dbReference>
<evidence type="ECO:0000256" key="1">
    <source>
        <dbReference type="ARBA" id="ARBA00004479"/>
    </source>
</evidence>
<evidence type="ECO:0000256" key="4">
    <source>
        <dbReference type="ARBA" id="ARBA00022729"/>
    </source>
</evidence>
<dbReference type="EMBL" id="AAKN02038610">
    <property type="status" value="NOT_ANNOTATED_CDS"/>
    <property type="molecule type" value="Genomic_DNA"/>
</dbReference>
<evidence type="ECO:0000313" key="13">
    <source>
        <dbReference type="Ensembl" id="ENSCPOP00000012214.3"/>
    </source>
</evidence>
<dbReference type="PANTHER" id="PTHR48423:SF1">
    <property type="entry name" value="INTERLEUKIN-27 RECEPTOR SUBUNIT ALPHA"/>
    <property type="match status" value="1"/>
</dbReference>
<feature type="region of interest" description="Disordered" evidence="10">
    <location>
        <begin position="570"/>
        <end position="619"/>
    </location>
</feature>
<evidence type="ECO:0000256" key="3">
    <source>
        <dbReference type="ARBA" id="ARBA00022692"/>
    </source>
</evidence>
<sequence length="641" mass="69769">MARLPVLALAQHPGAMRGAQAAPLRLLALVAALLPGIRAQGGAGPLRCFRVGPEGNLNCTWEPSGDPGDPIVLHLQSQKYHFNRTQRVQVPAGRSWEMVSRKALTLGDQLLVWGTQGHRPLWVPIFVDLETQVKPDAPWLFPTVDFSEDAPLEATVHWQPPRWPPLKALTCQFYYQRSTEPGWLPLEPEVQTSPLSPLELQELELASAYSVRGRCTADPEGDLWGAWSPELSFQTPPAAPQDVWIAGNPCGAPGSRAAWLVWKAPGPRVQVSYQVWFGAGEKTLVQERVPCCSCLVPPWARQARVSAEGGVPWVPATNLSLVCLDSEPQAVEVHSVPRSPRLLLSWQRGAQEPWEYVVAWTADGGAPEDISWTRLPPETCSAPLSGNFTPGVPYGITVTAVFPEGLAPAPLIWGFGEELAPVEGPVVWRLPDKPRGTPAVAWGEVTRQQLRGHLTHYTWCTRSGPRPPVCANVSSSTRMVTLPGLPPGPCKLWVTAATMAGQGPPGPSLQFYLPGNAGNWQVLTGVLCMWPLLLLCCCLGLATSGRCLHLKHKVLPRWVLEKVPDPANSHSSCLHMEVPQPHPQPQPLGDTPILEVEEMEPQPPQEPPPASVPLHSGYEKHFMPTPEELGLLGLSGSRVLA</sequence>
<dbReference type="InterPro" id="IPR036116">
    <property type="entry name" value="FN3_sf"/>
</dbReference>
<dbReference type="GO" id="GO:0048302">
    <property type="term" value="P:regulation of isotype switching to IgG isotypes"/>
    <property type="evidence" value="ECO:0007669"/>
    <property type="project" value="Ensembl"/>
</dbReference>
<keyword evidence="8" id="KW-0675">Receptor</keyword>
<dbReference type="GeneTree" id="ENSGT00700000104610"/>
<dbReference type="FunCoup" id="H0VP12">
    <property type="interactions" value="366"/>
</dbReference>
<keyword evidence="5" id="KW-0677">Repeat</keyword>
<reference evidence="14" key="1">
    <citation type="journal article" date="2011" name="Nature">
        <title>A high-resolution map of human evolutionary constraint using 29 mammals.</title>
        <authorList>
            <person name="Lindblad-Toh K."/>
            <person name="Garber M."/>
            <person name="Zuk O."/>
            <person name="Lin M.F."/>
            <person name="Parker B.J."/>
            <person name="Washietl S."/>
            <person name="Kheradpour P."/>
            <person name="Ernst J."/>
            <person name="Jordan G."/>
            <person name="Mauceli E."/>
            <person name="Ward L.D."/>
            <person name="Lowe C.B."/>
            <person name="Holloway A.K."/>
            <person name="Clamp M."/>
            <person name="Gnerre S."/>
            <person name="Alfoldi J."/>
            <person name="Beal K."/>
            <person name="Chang J."/>
            <person name="Clawson H."/>
            <person name="Cuff J."/>
            <person name="Di Palma F."/>
            <person name="Fitzgerald S."/>
            <person name="Flicek P."/>
            <person name="Guttman M."/>
            <person name="Hubisz M.J."/>
            <person name="Jaffe D.B."/>
            <person name="Jungreis I."/>
            <person name="Kent W.J."/>
            <person name="Kostka D."/>
            <person name="Lara M."/>
            <person name="Martins A.L."/>
            <person name="Massingham T."/>
            <person name="Moltke I."/>
            <person name="Raney B.J."/>
            <person name="Rasmussen M.D."/>
            <person name="Robinson J."/>
            <person name="Stark A."/>
            <person name="Vilella A.J."/>
            <person name="Wen J."/>
            <person name="Xie X."/>
            <person name="Zody M.C."/>
            <person name="Baldwin J."/>
            <person name="Bloom T."/>
            <person name="Chin C.W."/>
            <person name="Heiman D."/>
            <person name="Nicol R."/>
            <person name="Nusbaum C."/>
            <person name="Young S."/>
            <person name="Wilkinson J."/>
            <person name="Worley K.C."/>
            <person name="Kovar C.L."/>
            <person name="Muzny D.M."/>
            <person name="Gibbs R.A."/>
            <person name="Cree A."/>
            <person name="Dihn H.H."/>
            <person name="Fowler G."/>
            <person name="Jhangiani S."/>
            <person name="Joshi V."/>
            <person name="Lee S."/>
            <person name="Lewis L.R."/>
            <person name="Nazareth L.V."/>
            <person name="Okwuonu G."/>
            <person name="Santibanez J."/>
            <person name="Warren W.C."/>
            <person name="Mardis E.R."/>
            <person name="Weinstock G.M."/>
            <person name="Wilson R.K."/>
            <person name="Delehaunty K."/>
            <person name="Dooling D."/>
            <person name="Fronik C."/>
            <person name="Fulton L."/>
            <person name="Fulton B."/>
            <person name="Graves T."/>
            <person name="Minx P."/>
            <person name="Sodergren E."/>
            <person name="Birney E."/>
            <person name="Margulies E.H."/>
            <person name="Herrero J."/>
            <person name="Green E.D."/>
            <person name="Haussler D."/>
            <person name="Siepel A."/>
            <person name="Goldman N."/>
            <person name="Pollard K.S."/>
            <person name="Pedersen J.S."/>
            <person name="Lander E.S."/>
            <person name="Kellis M."/>
        </authorList>
    </citation>
    <scope>NUCLEOTIDE SEQUENCE [LARGE SCALE GENOMIC DNA]</scope>
    <source>
        <strain evidence="14">2N</strain>
    </source>
</reference>
<reference evidence="13" key="3">
    <citation type="submission" date="2025-09" db="UniProtKB">
        <authorList>
            <consortium name="Ensembl"/>
        </authorList>
    </citation>
    <scope>IDENTIFICATION</scope>
    <source>
        <strain evidence="13">2N</strain>
    </source>
</reference>
<gene>
    <name evidence="13" type="primary">IL27RA</name>
</gene>
<evidence type="ECO:0000256" key="9">
    <source>
        <dbReference type="ARBA" id="ARBA00023180"/>
    </source>
</evidence>
<dbReference type="AlphaFoldDB" id="H0VP12"/>
<dbReference type="OMA" id="TCCCSLI"/>
<feature type="signal peptide" evidence="11">
    <location>
        <begin position="1"/>
        <end position="39"/>
    </location>
</feature>
<dbReference type="FunFam" id="2.60.40.10:FF:001691">
    <property type="entry name" value="interleukin-27 receptor subunit alpha"/>
    <property type="match status" value="1"/>
</dbReference>
<dbReference type="GO" id="GO:0045509">
    <property type="term" value="F:interleukin-27 receptor activity"/>
    <property type="evidence" value="ECO:0007669"/>
    <property type="project" value="Ensembl"/>
</dbReference>
<keyword evidence="6" id="KW-1133">Transmembrane helix</keyword>
<keyword evidence="9" id="KW-0325">Glycoprotein</keyword>
<evidence type="ECO:0000313" key="14">
    <source>
        <dbReference type="Proteomes" id="UP000005447"/>
    </source>
</evidence>
<dbReference type="GeneID" id="100723356"/>
<dbReference type="KEGG" id="cpoc:100723356"/>
<keyword evidence="14" id="KW-1185">Reference proteome</keyword>
<dbReference type="InterPro" id="IPR052672">
    <property type="entry name" value="Type1_Cytokine_Rcpt_Type2"/>
</dbReference>
<dbReference type="InterPro" id="IPR003961">
    <property type="entry name" value="FN3_dom"/>
</dbReference>
<dbReference type="EMBL" id="AAKN02038609">
    <property type="status" value="NOT_ANNOTATED_CDS"/>
    <property type="molecule type" value="Genomic_DNA"/>
</dbReference>
<dbReference type="PANTHER" id="PTHR48423">
    <property type="entry name" value="INTERLEUKIN-27 RECEPTOR SUBUNIT ALPHA"/>
    <property type="match status" value="1"/>
</dbReference>
<organism evidence="13 14">
    <name type="scientific">Cavia porcellus</name>
    <name type="common">Guinea pig</name>
    <dbReference type="NCBI Taxonomy" id="10141"/>
    <lineage>
        <taxon>Eukaryota</taxon>
        <taxon>Metazoa</taxon>
        <taxon>Chordata</taxon>
        <taxon>Craniata</taxon>
        <taxon>Vertebrata</taxon>
        <taxon>Euteleostomi</taxon>
        <taxon>Mammalia</taxon>
        <taxon>Eutheria</taxon>
        <taxon>Euarchontoglires</taxon>
        <taxon>Glires</taxon>
        <taxon>Rodentia</taxon>
        <taxon>Hystricomorpha</taxon>
        <taxon>Caviidae</taxon>
        <taxon>Cavia</taxon>
    </lineage>
</organism>
<dbReference type="GO" id="GO:0002829">
    <property type="term" value="P:negative regulation of type 2 immune response"/>
    <property type="evidence" value="ECO:0007669"/>
    <property type="project" value="Ensembl"/>
</dbReference>
<keyword evidence="3" id="KW-0812">Transmembrane</keyword>
<evidence type="ECO:0000256" key="6">
    <source>
        <dbReference type="ARBA" id="ARBA00022989"/>
    </source>
</evidence>
<accession>H0VP12</accession>
<feature type="chain" id="PRO_5011740555" evidence="11">
    <location>
        <begin position="40"/>
        <end position="641"/>
    </location>
</feature>
<dbReference type="VEuPathDB" id="HostDB:ENSCPOG00000013567"/>
<dbReference type="eggNOG" id="ENOG502RF72">
    <property type="taxonomic scope" value="Eukaryota"/>
</dbReference>
<dbReference type="GO" id="GO:0050830">
    <property type="term" value="P:defense response to Gram-positive bacterium"/>
    <property type="evidence" value="ECO:0007669"/>
    <property type="project" value="Ensembl"/>
</dbReference>
<evidence type="ECO:0000256" key="5">
    <source>
        <dbReference type="ARBA" id="ARBA00022737"/>
    </source>
</evidence>
<dbReference type="InParanoid" id="H0VP12"/>
<dbReference type="InterPro" id="IPR013783">
    <property type="entry name" value="Ig-like_fold"/>
</dbReference>
<dbReference type="Ensembl" id="ENSCPOT00000013702.3">
    <property type="protein sequence ID" value="ENSCPOP00000012214.3"/>
    <property type="gene ID" value="ENSCPOG00000013567.4"/>
</dbReference>